<dbReference type="EMBL" id="JBHMQV010000007">
    <property type="protein sequence ID" value="MFC0843536.1"/>
    <property type="molecule type" value="Genomic_DNA"/>
</dbReference>
<evidence type="ECO:0000313" key="1">
    <source>
        <dbReference type="EMBL" id="MFC0843536.1"/>
    </source>
</evidence>
<dbReference type="RefSeq" id="WP_394317290.1">
    <property type="nucleotide sequence ID" value="NZ_JBHMQV010000007.1"/>
</dbReference>
<reference evidence="1 2" key="1">
    <citation type="submission" date="2024-09" db="EMBL/GenBank/DDBJ databases">
        <authorList>
            <person name="Sun Q."/>
            <person name="Mori K."/>
        </authorList>
    </citation>
    <scope>NUCLEOTIDE SEQUENCE [LARGE SCALE GENOMIC DNA]</scope>
    <source>
        <strain evidence="1 2">JCM 4557</strain>
    </source>
</reference>
<proteinExistence type="predicted"/>
<evidence type="ECO:0000313" key="2">
    <source>
        <dbReference type="Proteomes" id="UP001589887"/>
    </source>
</evidence>
<sequence length="92" mass="9939">MLAALDPLAVSQRRNLHVVMGRRVSEVLDTTALKPIPNAGPSHGAHLVADPALDLADASERWRQVTLWMEQAALDAGLLSLEDLLKGITPPR</sequence>
<dbReference type="Proteomes" id="UP001589887">
    <property type="component" value="Unassembled WGS sequence"/>
</dbReference>
<organism evidence="1 2">
    <name type="scientific">Streptomyces noboritoensis</name>
    <dbReference type="NCBI Taxonomy" id="67337"/>
    <lineage>
        <taxon>Bacteria</taxon>
        <taxon>Bacillati</taxon>
        <taxon>Actinomycetota</taxon>
        <taxon>Actinomycetes</taxon>
        <taxon>Kitasatosporales</taxon>
        <taxon>Streptomycetaceae</taxon>
        <taxon>Streptomyces</taxon>
    </lineage>
</organism>
<comment type="caution">
    <text evidence="1">The sequence shown here is derived from an EMBL/GenBank/DDBJ whole genome shotgun (WGS) entry which is preliminary data.</text>
</comment>
<accession>A0ABV6TCL9</accession>
<keyword evidence="2" id="KW-1185">Reference proteome</keyword>
<name>A0ABV6TCL9_9ACTN</name>
<gene>
    <name evidence="1" type="ORF">ACFH04_07280</name>
</gene>
<protein>
    <submittedName>
        <fullName evidence="1">Uncharacterized protein</fullName>
    </submittedName>
</protein>